<gene>
    <name evidence="2" type="primary">PRP22_3</name>
    <name evidence="2" type="ORF">PGT21_009882</name>
</gene>
<keyword evidence="2" id="KW-0378">Hydrolase</keyword>
<dbReference type="EMBL" id="VSWC01000106">
    <property type="protein sequence ID" value="KAA1085522.1"/>
    <property type="molecule type" value="Genomic_DNA"/>
</dbReference>
<dbReference type="GO" id="GO:0004386">
    <property type="term" value="F:helicase activity"/>
    <property type="evidence" value="ECO:0007669"/>
    <property type="project" value="UniProtKB-KW"/>
</dbReference>
<dbReference type="OrthoDB" id="10253254at2759"/>
<keyword evidence="2" id="KW-0547">Nucleotide-binding</keyword>
<accession>A0A5B0N9W6</accession>
<name>A0A5B0N9W6_PUCGR</name>
<reference evidence="2 3" key="1">
    <citation type="submission" date="2019-05" db="EMBL/GenBank/DDBJ databases">
        <title>Emergence of the Ug99 lineage of the wheat stem rust pathogen through somatic hybridization.</title>
        <authorList>
            <person name="Li F."/>
            <person name="Upadhyaya N.M."/>
            <person name="Sperschneider J."/>
            <person name="Matny O."/>
            <person name="Nguyen-Phuc H."/>
            <person name="Mago R."/>
            <person name="Raley C."/>
            <person name="Miller M.E."/>
            <person name="Silverstein K.A.T."/>
            <person name="Henningsen E."/>
            <person name="Hirsch C.D."/>
            <person name="Visser B."/>
            <person name="Pretorius Z.A."/>
            <person name="Steffenson B.J."/>
            <person name="Schwessinger B."/>
            <person name="Dodds P.N."/>
            <person name="Figueroa M."/>
        </authorList>
    </citation>
    <scope>NUCLEOTIDE SEQUENCE [LARGE SCALE GENOMIC DNA]</scope>
    <source>
        <strain evidence="2">21-0</strain>
    </source>
</reference>
<keyword evidence="3" id="KW-1185">Reference proteome</keyword>
<comment type="caution">
    <text evidence="2">The sequence shown here is derived from an EMBL/GenBank/DDBJ whole genome shotgun (WGS) entry which is preliminary data.</text>
</comment>
<keyword evidence="2" id="KW-0347">Helicase</keyword>
<dbReference type="AlphaFoldDB" id="A0A5B0N9W6"/>
<evidence type="ECO:0000256" key="1">
    <source>
        <dbReference type="SAM" id="MobiDB-lite"/>
    </source>
</evidence>
<dbReference type="InterPro" id="IPR027417">
    <property type="entry name" value="P-loop_NTPase"/>
</dbReference>
<organism evidence="2 3">
    <name type="scientific">Puccinia graminis f. sp. tritici</name>
    <dbReference type="NCBI Taxonomy" id="56615"/>
    <lineage>
        <taxon>Eukaryota</taxon>
        <taxon>Fungi</taxon>
        <taxon>Dikarya</taxon>
        <taxon>Basidiomycota</taxon>
        <taxon>Pucciniomycotina</taxon>
        <taxon>Pucciniomycetes</taxon>
        <taxon>Pucciniales</taxon>
        <taxon>Pucciniaceae</taxon>
        <taxon>Puccinia</taxon>
    </lineage>
</organism>
<keyword evidence="2" id="KW-0067">ATP-binding</keyword>
<feature type="region of interest" description="Disordered" evidence="1">
    <location>
        <begin position="93"/>
        <end position="112"/>
    </location>
</feature>
<dbReference type="Gene3D" id="3.40.50.300">
    <property type="entry name" value="P-loop containing nucleotide triphosphate hydrolases"/>
    <property type="match status" value="1"/>
</dbReference>
<sequence length="234" mass="25532">MGDQTADCFRSGKRLPIIPNLDDDLTTPGSTNGMAAAATAEEELDIEMREDEAPFLKGAHRRVLDLSPVKIVKAPDGTLNRAALAGAGLAKERRELRQQEANERADAETQDTSTAWLDPVAKPHERLFAQDARDNTMGKKQEESGWKQATFNQATTYGKITSLSITEQRASLPIYKLRDALVKAVKENQILVVVGDTGSGKDHSNDPIFGGRGLGRREENCLYSTSSSRRHVGG</sequence>
<evidence type="ECO:0000313" key="2">
    <source>
        <dbReference type="EMBL" id="KAA1085522.1"/>
    </source>
</evidence>
<dbReference type="Proteomes" id="UP000324748">
    <property type="component" value="Unassembled WGS sequence"/>
</dbReference>
<evidence type="ECO:0000313" key="3">
    <source>
        <dbReference type="Proteomes" id="UP000324748"/>
    </source>
</evidence>
<protein>
    <submittedName>
        <fullName evidence="2">DEAH-box ATP-dependent RNA helicase prp22</fullName>
    </submittedName>
</protein>
<feature type="compositionally biased region" description="Basic and acidic residues" evidence="1">
    <location>
        <begin position="93"/>
        <end position="107"/>
    </location>
</feature>
<proteinExistence type="predicted"/>